<protein>
    <submittedName>
        <fullName evidence="1">SIMPL domain-containing protein</fullName>
    </submittedName>
</protein>
<dbReference type="RefSeq" id="WP_230340353.1">
    <property type="nucleotide sequence ID" value="NZ_CP069798.1"/>
</dbReference>
<organism evidence="1 2">
    <name type="scientific">Paralysiella testudinis</name>
    <dbReference type="NCBI Taxonomy" id="2809020"/>
    <lineage>
        <taxon>Bacteria</taxon>
        <taxon>Pseudomonadati</taxon>
        <taxon>Pseudomonadota</taxon>
        <taxon>Betaproteobacteria</taxon>
        <taxon>Neisseriales</taxon>
        <taxon>Neisseriaceae</taxon>
        <taxon>Paralysiella</taxon>
    </lineage>
</organism>
<name>A0A892ZN48_9NEIS</name>
<dbReference type="AlphaFoldDB" id="A0A892ZN48"/>
<dbReference type="KEGG" id="ptes:JQU52_06750"/>
<dbReference type="GO" id="GO:0006974">
    <property type="term" value="P:DNA damage response"/>
    <property type="evidence" value="ECO:0007669"/>
    <property type="project" value="TreeGrafter"/>
</dbReference>
<dbReference type="EMBL" id="CP069798">
    <property type="protein sequence ID" value="QRQ83054.1"/>
    <property type="molecule type" value="Genomic_DNA"/>
</dbReference>
<dbReference type="PANTHER" id="PTHR34387">
    <property type="entry name" value="SLR1258 PROTEIN"/>
    <property type="match status" value="1"/>
</dbReference>
<keyword evidence="2" id="KW-1185">Reference proteome</keyword>
<dbReference type="Gene3D" id="3.30.70.2970">
    <property type="entry name" value="Protein of unknown function (DUF541), domain 2"/>
    <property type="match status" value="1"/>
</dbReference>
<dbReference type="InterPro" id="IPR007497">
    <property type="entry name" value="SIMPL/DUF541"/>
</dbReference>
<proteinExistence type="predicted"/>
<dbReference type="PIRSF" id="PIRSF029033">
    <property type="entry name" value="UCP029033"/>
    <property type="match status" value="1"/>
</dbReference>
<dbReference type="InterPro" id="IPR052022">
    <property type="entry name" value="26kDa_periplasmic_antigen"/>
</dbReference>
<accession>A0A892ZN48</accession>
<dbReference type="Proteomes" id="UP000653156">
    <property type="component" value="Chromosome"/>
</dbReference>
<evidence type="ECO:0000313" key="2">
    <source>
        <dbReference type="Proteomes" id="UP000653156"/>
    </source>
</evidence>
<reference evidence="1" key="1">
    <citation type="submission" date="2021-02" db="EMBL/GenBank/DDBJ databases">
        <title>Neisseriaceae sp. 26B isolated from the cloaca of a Common Toad-headed Turtle (Mesoclemmys nasuta).</title>
        <authorList>
            <person name="Spergser J."/>
            <person name="Busse H.-J."/>
        </authorList>
    </citation>
    <scope>NUCLEOTIDE SEQUENCE</scope>
    <source>
        <strain evidence="1">26B</strain>
    </source>
</reference>
<sequence length="250" mass="27641">MAENTGKSSWLVLGMLLAVGMVAAAFVLGTQFKNFRQPGTITVKGLAEAAHQSDMAEWQVGVSVWGEDYGAAMKRAQGEIKSLQAFVTQQGFVATDVRSNPLKIERYREEYRDEEGHYRTRDNGYTAKQTLTVSSRDLPRIQKALAALQNLKAQNEAYTFEQPQYLLSNLETIKRDLIAQATADAQVRAEEFAKSGNTKVGMMRSASQGAFNILSATSTDNDDSDYGGTYNKDTIDKKVRLVVTIEYGID</sequence>
<dbReference type="PANTHER" id="PTHR34387:SF2">
    <property type="entry name" value="SLR1258 PROTEIN"/>
    <property type="match status" value="1"/>
</dbReference>
<dbReference type="Pfam" id="PF04402">
    <property type="entry name" value="SIMPL"/>
    <property type="match status" value="1"/>
</dbReference>
<gene>
    <name evidence="1" type="ORF">JQU52_06750</name>
</gene>
<evidence type="ECO:0000313" key="1">
    <source>
        <dbReference type="EMBL" id="QRQ83054.1"/>
    </source>
</evidence>
<dbReference type="InterPro" id="IPR016907">
    <property type="entry name" value="UCP029033"/>
</dbReference>